<evidence type="ECO:0000313" key="1">
    <source>
        <dbReference type="EMBL" id="GMA39556.1"/>
    </source>
</evidence>
<reference evidence="2" key="1">
    <citation type="journal article" date="2019" name="Int. J. Syst. Evol. Microbiol.">
        <title>The Global Catalogue of Microorganisms (GCM) 10K type strain sequencing project: providing services to taxonomists for standard genome sequencing and annotation.</title>
        <authorList>
            <consortium name="The Broad Institute Genomics Platform"/>
            <consortium name="The Broad Institute Genome Sequencing Center for Infectious Disease"/>
            <person name="Wu L."/>
            <person name="Ma J."/>
        </authorList>
    </citation>
    <scope>NUCLEOTIDE SEQUENCE [LARGE SCALE GENOMIC DNA]</scope>
    <source>
        <strain evidence="2">NBRC 113072</strain>
    </source>
</reference>
<evidence type="ECO:0008006" key="3">
    <source>
        <dbReference type="Google" id="ProtNLM"/>
    </source>
</evidence>
<dbReference type="NCBIfam" id="TIGR03843">
    <property type="entry name" value="SCO1664 family protein"/>
    <property type="match status" value="1"/>
</dbReference>
<sequence>MTPVTADELASTVADHGVEVVGRLLDASNVAFFATTGDTPVIYKPIRGERPLWDFPTGCLAHRERASFLLDQAAGFGIVPPTVLHDGPLGPGSVQFWVTDPDALLTGEETDPSDDLVELGDLDDSDVGDDGDGQAARTLFVLAPPAELRPPWLPVFTGELSDGREVVLAHADSGELRSVAVLDAVLNNSDRKGSHLLRSPEGHLWGIDQGLCLHEQPKLRTVLWGWAGEPLPPADLERIHRLAEALRGEELIDELGDLLTTQELGALTRRVDRLVETGRHPTPQPGWPSVPWPAL</sequence>
<dbReference type="EMBL" id="BSUO01000001">
    <property type="protein sequence ID" value="GMA39556.1"/>
    <property type="molecule type" value="Genomic_DNA"/>
</dbReference>
<dbReference type="Proteomes" id="UP001157126">
    <property type="component" value="Unassembled WGS sequence"/>
</dbReference>
<accession>A0ABQ6IR44</accession>
<dbReference type="RefSeq" id="WP_284303444.1">
    <property type="nucleotide sequence ID" value="NZ_BSUO01000001.1"/>
</dbReference>
<proteinExistence type="predicted"/>
<name>A0ABQ6IR44_9MICO</name>
<dbReference type="InterPro" id="IPR022292">
    <property type="entry name" value="CHP03843"/>
</dbReference>
<keyword evidence="2" id="KW-1185">Reference proteome</keyword>
<evidence type="ECO:0000313" key="2">
    <source>
        <dbReference type="Proteomes" id="UP001157126"/>
    </source>
</evidence>
<protein>
    <recommendedName>
        <fullName evidence="3">Repeat protein (TIGR03843 family)</fullName>
    </recommendedName>
</protein>
<organism evidence="1 2">
    <name type="scientific">Mobilicoccus caccae</name>
    <dbReference type="NCBI Taxonomy" id="1859295"/>
    <lineage>
        <taxon>Bacteria</taxon>
        <taxon>Bacillati</taxon>
        <taxon>Actinomycetota</taxon>
        <taxon>Actinomycetes</taxon>
        <taxon>Micrococcales</taxon>
        <taxon>Dermatophilaceae</taxon>
        <taxon>Mobilicoccus</taxon>
    </lineage>
</organism>
<gene>
    <name evidence="1" type="ORF">GCM10025883_16010</name>
</gene>
<comment type="caution">
    <text evidence="1">The sequence shown here is derived from an EMBL/GenBank/DDBJ whole genome shotgun (WGS) entry which is preliminary data.</text>
</comment>